<name>A0A939HAI0_9CLOT</name>
<dbReference type="RefSeq" id="WP_207599442.1">
    <property type="nucleotide sequence ID" value="NZ_JAFNJU010000005.1"/>
</dbReference>
<proteinExistence type="predicted"/>
<gene>
    <name evidence="2" type="ORF">J3A84_07745</name>
</gene>
<dbReference type="Proteomes" id="UP000664218">
    <property type="component" value="Unassembled WGS sequence"/>
</dbReference>
<keyword evidence="1" id="KW-0812">Transmembrane</keyword>
<evidence type="ECO:0000313" key="3">
    <source>
        <dbReference type="Proteomes" id="UP000664218"/>
    </source>
</evidence>
<accession>A0A939HAI0</accession>
<evidence type="ECO:0000313" key="2">
    <source>
        <dbReference type="EMBL" id="MBO1264918.1"/>
    </source>
</evidence>
<protein>
    <submittedName>
        <fullName evidence="2">Uncharacterized protein</fullName>
    </submittedName>
</protein>
<dbReference type="AlphaFoldDB" id="A0A939HAI0"/>
<sequence>MNRQFTSLLKYIGLMLLAIAGELIMGLTSENSADYYSLGSLIATILVFTLFGAVLGGSDLSQYLFSRLRVRTSFFKLSLGLAGLTIFLTVGILALFEPGNNFAPNGVFEFFLKSPVFTPLYLITCGYFLAWSVEKYDGMF</sequence>
<dbReference type="EMBL" id="JAFNJU010000005">
    <property type="protein sequence ID" value="MBO1264918.1"/>
    <property type="molecule type" value="Genomic_DNA"/>
</dbReference>
<feature type="transmembrane region" description="Helical" evidence="1">
    <location>
        <begin position="35"/>
        <end position="56"/>
    </location>
</feature>
<feature type="transmembrane region" description="Helical" evidence="1">
    <location>
        <begin position="12"/>
        <end position="29"/>
    </location>
</feature>
<organism evidence="2 3">
    <name type="scientific">Proteiniclasticum aestuarii</name>
    <dbReference type="NCBI Taxonomy" id="2817862"/>
    <lineage>
        <taxon>Bacteria</taxon>
        <taxon>Bacillati</taxon>
        <taxon>Bacillota</taxon>
        <taxon>Clostridia</taxon>
        <taxon>Eubacteriales</taxon>
        <taxon>Clostridiaceae</taxon>
        <taxon>Proteiniclasticum</taxon>
    </lineage>
</organism>
<keyword evidence="3" id="KW-1185">Reference proteome</keyword>
<evidence type="ECO:0000256" key="1">
    <source>
        <dbReference type="SAM" id="Phobius"/>
    </source>
</evidence>
<comment type="caution">
    <text evidence="2">The sequence shown here is derived from an EMBL/GenBank/DDBJ whole genome shotgun (WGS) entry which is preliminary data.</text>
</comment>
<keyword evidence="1" id="KW-1133">Transmembrane helix</keyword>
<feature type="transmembrane region" description="Helical" evidence="1">
    <location>
        <begin position="116"/>
        <end position="133"/>
    </location>
</feature>
<keyword evidence="1" id="KW-0472">Membrane</keyword>
<feature type="transmembrane region" description="Helical" evidence="1">
    <location>
        <begin position="77"/>
        <end position="96"/>
    </location>
</feature>
<reference evidence="2" key="1">
    <citation type="submission" date="2021-03" db="EMBL/GenBank/DDBJ databases">
        <title>Proteiniclasticum marinus sp. nov., isolated from tidal flat sediment.</title>
        <authorList>
            <person name="Namirimu T."/>
            <person name="Yang J.-A."/>
            <person name="Yang S.-H."/>
            <person name="Kim Y.-J."/>
            <person name="Kwon K.K."/>
        </authorList>
    </citation>
    <scope>NUCLEOTIDE SEQUENCE</scope>
    <source>
        <strain evidence="2">SCR006</strain>
    </source>
</reference>